<dbReference type="PANTHER" id="PTHR45661">
    <property type="entry name" value="SURFACE ANTIGEN"/>
    <property type="match status" value="1"/>
</dbReference>
<dbReference type="Gene3D" id="3.80.10.10">
    <property type="entry name" value="Ribonuclease Inhibitor"/>
    <property type="match status" value="11"/>
</dbReference>
<keyword evidence="2" id="KW-1185">Reference proteome</keyword>
<evidence type="ECO:0008006" key="3">
    <source>
        <dbReference type="Google" id="ProtNLM"/>
    </source>
</evidence>
<dbReference type="InterPro" id="IPR032675">
    <property type="entry name" value="LRR_dom_sf"/>
</dbReference>
<dbReference type="EMBL" id="JAPFFF010000009">
    <property type="protein sequence ID" value="KAK8883072.1"/>
    <property type="molecule type" value="Genomic_DNA"/>
</dbReference>
<dbReference type="PANTHER" id="PTHR45661:SF3">
    <property type="entry name" value="IG-LIKE DOMAIN-CONTAINING PROTEIN"/>
    <property type="match status" value="1"/>
</dbReference>
<gene>
    <name evidence="1" type="ORF">M9Y10_045720</name>
</gene>
<dbReference type="InterPro" id="IPR026906">
    <property type="entry name" value="LRR_5"/>
</dbReference>
<protein>
    <recommendedName>
        <fullName evidence="3">Surface antigen BspA-like protein</fullName>
    </recommendedName>
</protein>
<organism evidence="1 2">
    <name type="scientific">Tritrichomonas musculus</name>
    <dbReference type="NCBI Taxonomy" id="1915356"/>
    <lineage>
        <taxon>Eukaryota</taxon>
        <taxon>Metamonada</taxon>
        <taxon>Parabasalia</taxon>
        <taxon>Tritrichomonadida</taxon>
        <taxon>Tritrichomonadidae</taxon>
        <taxon>Tritrichomonas</taxon>
    </lineage>
</organism>
<dbReference type="Pfam" id="PF13306">
    <property type="entry name" value="LRR_5"/>
    <property type="match status" value="13"/>
</dbReference>
<dbReference type="SUPFAM" id="SSF52058">
    <property type="entry name" value="L domain-like"/>
    <property type="match status" value="4"/>
</dbReference>
<dbReference type="Proteomes" id="UP001470230">
    <property type="component" value="Unassembled WGS sequence"/>
</dbReference>
<dbReference type="InterPro" id="IPR053139">
    <property type="entry name" value="Surface_bspA-like"/>
</dbReference>
<comment type="caution">
    <text evidence="1">The sequence shown here is derived from an EMBL/GenBank/DDBJ whole genome shotgun (WGS) entry which is preliminary data.</text>
</comment>
<evidence type="ECO:0000313" key="2">
    <source>
        <dbReference type="Proteomes" id="UP001470230"/>
    </source>
</evidence>
<reference evidence="1 2" key="1">
    <citation type="submission" date="2024-04" db="EMBL/GenBank/DDBJ databases">
        <title>Tritrichomonas musculus Genome.</title>
        <authorList>
            <person name="Alves-Ferreira E."/>
            <person name="Grigg M."/>
            <person name="Lorenzi H."/>
            <person name="Galac M."/>
        </authorList>
    </citation>
    <scope>NUCLEOTIDE SEQUENCE [LARGE SCALE GENOMIC DNA]</scope>
    <source>
        <strain evidence="1 2">EAF2021</strain>
    </source>
</reference>
<name>A0ABR2JW16_9EUKA</name>
<accession>A0ABR2JW16</accession>
<evidence type="ECO:0000313" key="1">
    <source>
        <dbReference type="EMBL" id="KAK8883072.1"/>
    </source>
</evidence>
<sequence>MEPISTEISRSNLNYQVPIEEFQGELSILAEEKKEKVIDLLKNNSNIDSSKQLEDIRQILRLAIRRFDLELINILLMKEITKDGMKLKIDTKNNTASLFDIISFDRMPIDFTVPRSINHEMKEYIITSIISSSIDNSKLIKSLHFSNDSEVHTIYENSFYNSKIKSLFIPKNMRELRDGWCYSTNHLTNITVSPDNKNFMYKDNQFLLGKTDPKSDNFDVLLFARRDLTKAIIPSNVTVISASAFDGCSSLRTIEIQSDSQLKKIGRNAFSYSIVSSIYFPSSLSELEEEWQIGVAFEKIEISQKNKNFIYKDDQFLLGKANSKSDKFNVLIYSRRDIKEAIIPSSVEIISNNAFDECRYLEKVSIPASVSEIGFYAFYRCDELKNVEFSNKSQLKYIGKHAFFSTGLAEISIPKNVITIDDLAFANCVHLGKLTIDKNSKLKTVGKYAFTMTCIEHFYIPPCFDTFGEGWNFDIKSIYDIEISPLNKNFIYKDNKFLLGKTDRQSDNFDILIAARLDLEEVCIPPNIKIISPFAFSHFELLRKVQLPAKSKLEMICESAFEKTQIEEINIPSQVRIIGEKAFYNCKNLRDVNIAVNSQLEKIGRQSFENTIIERINIPSKVSHIFDKAFFNCNFLQYVNISDESRLKMIDESSFAFTNLSKIKIPNEVLKIGNTAFSGCENLEIIEIGEESKLLYIGEYAFASTSIKNIYIPRHVKMICAYAFNYCTNLTNIEIPANSELLCIDKCAFCSTKINKIFIPEHLIELSVEGFSINEITISPNNNRFIYKDNQYLLYKTNPKSDNYDVLLYTNSECKQIYIPSNAKPIASHECSDNKSLKNVEVNQNSELKNIDESSFGFSVIEKLQSELSMLTEEKKEKVIDLLKNNSNINSSKQFEDIKQILGLAIRRFDLELINILLMKEITKDGMKLKIDTKNNTASLFDIINSDRMPIDFTVPRSINHEMKEYIITSIISSSIDNSKLIKSLHFSNDSEVHTIYENSFYNSKIKSLFIPKNMRELKDGWCCYTDHLTNITVSPDNKNFIYKDNQFLLGKTDPKSDNFDVLLFARRDLTKAIIPSNVTVISASAFDECSSLRTIEIQSDSQLKKIGRNAFSYSIVSSIYFPSSLSELEEEWQIGVAFEKIEISQKNKNFIYKDDQFLLGKTNSKSDKFNVLIYSRRDIKEAIIPSSVEIISNNAFDGCRYLEKVSIPASVSEIGFYAFYRCDELKNVEFSNKSQLKYIGKHAFFSTGLAEISIPKNVITIDDLAFANCVHLGKLTIDKNSKLKTVGKYAFTMTCIEHFYIPPCLDAFGEGWNFDIKSIYDIEISPLNKNFIYKDNKFLLGKTDRQSDNFDILIAARLDLEEVCIPPNIKIISPFAFSHFELLRKVQLPAKSKLEMICESAFEKTQIEEIDIPSQVRIIGEKAFYNCKNLRDVNIAVNSQLEKIGRQSFENTIIERINIPSKVSHIFDKAFFNCNFLQYVDISDESRLKMIDESSFAFTNLSKIKIPNEVLKIGNTAFSGCENLEIIEIGEESKLLYIGEYAFASTSIKNIYIPRHVKMICAYAFNYCTNLTNIEIPANSELLCIDKCAFCSTKINKIFIPEHLIELSVEGFSINEITISPNNNKFIYKDNQYLLYKTNPKSDNYDVFVYANSGCKQIDIPSSIKSIVSHACDGNRLLKSVIVNPNSELRIIGESSFSLTNIEKFFIPKKLLTIESYAFSFCKKLHIIYGLENSDIQKIGDFAFSNTNLNSLIIPSTVSELGHNAFNFCFSISIIEFSENNLLKSVNKSQFQSCGNLIVMIPVSMVHLINEQI</sequence>
<proteinExistence type="predicted"/>